<dbReference type="GO" id="GO:0005524">
    <property type="term" value="F:ATP binding"/>
    <property type="evidence" value="ECO:0007669"/>
    <property type="project" value="TreeGrafter"/>
</dbReference>
<sequence>MEPKEQQTDPGDQAIDAIINEYDTTDLMGKFKNMFPFISLNFQKFFDVKNQEHAAIRQAFGKGYKFEMRSEARRLQSFLSLKQSSLWCPKAMARAGFYFTGVDVSVQCFCCGLVICTGSIQTLPLESHTTHNPCCGFLQGKDVGNIPKYEIRVQKPEVPQRDLQEYAAEESRLNSFKDWPFYARIQPDKLSAAGFIFTGEKA</sequence>
<protein>
    <submittedName>
        <fullName evidence="2">Baculoviral IAP repeat-containing protein 1b-like</fullName>
    </submittedName>
</protein>
<dbReference type="GO" id="GO:0070269">
    <property type="term" value="P:pyroptotic inflammatory response"/>
    <property type="evidence" value="ECO:0007669"/>
    <property type="project" value="TreeGrafter"/>
</dbReference>
<dbReference type="PANTHER" id="PTHR46914">
    <property type="entry name" value="BACULOVIRAL IAP REPEAT-CONTAINING PROTEIN 1"/>
    <property type="match status" value="1"/>
</dbReference>
<dbReference type="GO" id="GO:0042742">
    <property type="term" value="P:defense response to bacterium"/>
    <property type="evidence" value="ECO:0007669"/>
    <property type="project" value="TreeGrafter"/>
</dbReference>
<dbReference type="Proteomes" id="UP000186698">
    <property type="component" value="Chromosome 1L"/>
</dbReference>
<evidence type="ECO:0000313" key="2">
    <source>
        <dbReference type="RefSeq" id="XP_041424635.1"/>
    </source>
</evidence>
<dbReference type="PANTHER" id="PTHR46914:SF1">
    <property type="entry name" value="BACULOVIRAL IAP REPEAT-CONTAINING PROTEIN 1"/>
    <property type="match status" value="1"/>
</dbReference>
<dbReference type="GO" id="GO:0043027">
    <property type="term" value="F:cysteine-type endopeptidase inhibitor activity involved in apoptotic process"/>
    <property type="evidence" value="ECO:0007669"/>
    <property type="project" value="InterPro"/>
</dbReference>
<dbReference type="SUPFAM" id="SSF57924">
    <property type="entry name" value="Inhibitor of apoptosis (IAP) repeat"/>
    <property type="match status" value="2"/>
</dbReference>
<dbReference type="RefSeq" id="XP_041424635.1">
    <property type="nucleotide sequence ID" value="XM_041568701.1"/>
</dbReference>
<dbReference type="CDD" id="cd00022">
    <property type="entry name" value="BIR"/>
    <property type="match status" value="1"/>
</dbReference>
<dbReference type="PROSITE" id="PS50143">
    <property type="entry name" value="BIR_REPEAT_2"/>
    <property type="match status" value="2"/>
</dbReference>
<dbReference type="GO" id="GO:0043066">
    <property type="term" value="P:negative regulation of apoptotic process"/>
    <property type="evidence" value="ECO:0007669"/>
    <property type="project" value="InterPro"/>
</dbReference>
<dbReference type="GO" id="GO:0072557">
    <property type="term" value="C:IPAF inflammasome complex"/>
    <property type="evidence" value="ECO:0007669"/>
    <property type="project" value="TreeGrafter"/>
</dbReference>
<dbReference type="InterPro" id="IPR001370">
    <property type="entry name" value="BIR_rpt"/>
</dbReference>
<gene>
    <name evidence="2" type="primary">LOC121395359</name>
</gene>
<dbReference type="Pfam" id="PF00653">
    <property type="entry name" value="BIR"/>
    <property type="match status" value="1"/>
</dbReference>
<dbReference type="InterPro" id="IPR028789">
    <property type="entry name" value="Naip"/>
</dbReference>
<accession>A0A8J1L7S2</accession>
<dbReference type="CTD" id="121395359"/>
<reference evidence="2" key="1">
    <citation type="submission" date="2025-08" db="UniProtKB">
        <authorList>
            <consortium name="RefSeq"/>
        </authorList>
    </citation>
    <scope>IDENTIFICATION</scope>
    <source>
        <strain evidence="2">J_2021</strain>
        <tissue evidence="2">Erythrocytes</tissue>
    </source>
</reference>
<dbReference type="KEGG" id="xla:121395359"/>
<dbReference type="SMART" id="SM00238">
    <property type="entry name" value="BIR"/>
    <property type="match status" value="1"/>
</dbReference>
<organism evidence="1 2">
    <name type="scientific">Xenopus laevis</name>
    <name type="common">African clawed frog</name>
    <dbReference type="NCBI Taxonomy" id="8355"/>
    <lineage>
        <taxon>Eukaryota</taxon>
        <taxon>Metazoa</taxon>
        <taxon>Chordata</taxon>
        <taxon>Craniata</taxon>
        <taxon>Vertebrata</taxon>
        <taxon>Euteleostomi</taxon>
        <taxon>Amphibia</taxon>
        <taxon>Batrachia</taxon>
        <taxon>Anura</taxon>
        <taxon>Pipoidea</taxon>
        <taxon>Pipidae</taxon>
        <taxon>Xenopodinae</taxon>
        <taxon>Xenopus</taxon>
        <taxon>Xenopus</taxon>
    </lineage>
</organism>
<dbReference type="Gene3D" id="1.10.1170.10">
    <property type="entry name" value="Inhibitor Of Apoptosis Protein (2mihbC-IAP-1), Chain A"/>
    <property type="match status" value="2"/>
</dbReference>
<proteinExistence type="predicted"/>
<dbReference type="GeneID" id="121395359"/>
<dbReference type="AlphaFoldDB" id="A0A8J1L7S2"/>
<name>A0A8J1L7S2_XENLA</name>
<dbReference type="GO" id="GO:0016045">
    <property type="term" value="P:detection of bacterium"/>
    <property type="evidence" value="ECO:0007669"/>
    <property type="project" value="TreeGrafter"/>
</dbReference>
<evidence type="ECO:0000313" key="1">
    <source>
        <dbReference type="Proteomes" id="UP000186698"/>
    </source>
</evidence>
<keyword evidence="1" id="KW-1185">Reference proteome</keyword>
<dbReference type="OrthoDB" id="9950296at2759"/>